<dbReference type="Proteomes" id="UP000004095">
    <property type="component" value="Unassembled WGS sequence"/>
</dbReference>
<gene>
    <name evidence="1" type="ORF">M23134_00292</name>
</gene>
<keyword evidence="2" id="KW-1185">Reference proteome</keyword>
<comment type="caution">
    <text evidence="1">The sequence shown here is derived from an EMBL/GenBank/DDBJ whole genome shotgun (WGS) entry which is preliminary data.</text>
</comment>
<dbReference type="EMBL" id="AAWS01000020">
    <property type="protein sequence ID" value="EAY27851.1"/>
    <property type="molecule type" value="Genomic_DNA"/>
</dbReference>
<evidence type="ECO:0000313" key="1">
    <source>
        <dbReference type="EMBL" id="EAY27851.1"/>
    </source>
</evidence>
<name>A1ZP59_MICM2</name>
<dbReference type="AlphaFoldDB" id="A1ZP59"/>
<reference evidence="1 2" key="1">
    <citation type="submission" date="2007-01" db="EMBL/GenBank/DDBJ databases">
        <authorList>
            <person name="Haygood M."/>
            <person name="Podell S."/>
            <person name="Anderson C."/>
            <person name="Hopkinson B."/>
            <person name="Roe K."/>
            <person name="Barbeau K."/>
            <person name="Gaasterland T."/>
            <person name="Ferriera S."/>
            <person name="Johnson J."/>
            <person name="Kravitz S."/>
            <person name="Beeson K."/>
            <person name="Sutton G."/>
            <person name="Rogers Y.-H."/>
            <person name="Friedman R."/>
            <person name="Frazier M."/>
            <person name="Venter J.C."/>
        </authorList>
    </citation>
    <scope>NUCLEOTIDE SEQUENCE [LARGE SCALE GENOMIC DNA]</scope>
    <source>
        <strain evidence="1 2">ATCC 23134</strain>
    </source>
</reference>
<protein>
    <submittedName>
        <fullName evidence="1">Uncharacterized protein</fullName>
    </submittedName>
</protein>
<accession>A1ZP59</accession>
<proteinExistence type="predicted"/>
<sequence>MAAKLAIAFYENLAKGDSIKAAFESSARYVKATQDNGVIIFEEYQWGCEYWTGWKRSG</sequence>
<organism evidence="1 2">
    <name type="scientific">Microscilla marina ATCC 23134</name>
    <dbReference type="NCBI Taxonomy" id="313606"/>
    <lineage>
        <taxon>Bacteria</taxon>
        <taxon>Pseudomonadati</taxon>
        <taxon>Bacteroidota</taxon>
        <taxon>Cytophagia</taxon>
        <taxon>Cytophagales</taxon>
        <taxon>Microscillaceae</taxon>
        <taxon>Microscilla</taxon>
    </lineage>
</organism>
<evidence type="ECO:0000313" key="2">
    <source>
        <dbReference type="Proteomes" id="UP000004095"/>
    </source>
</evidence>